<dbReference type="EMBL" id="AWTN01000001">
    <property type="protein sequence ID" value="KGH00998.1"/>
    <property type="molecule type" value="Genomic_DNA"/>
</dbReference>
<dbReference type="Pfam" id="PF04608">
    <property type="entry name" value="PgpA"/>
    <property type="match status" value="1"/>
</dbReference>
<dbReference type="PANTHER" id="PTHR36305">
    <property type="entry name" value="PHOSPHATIDYLGLYCEROPHOSPHATASE A"/>
    <property type="match status" value="1"/>
</dbReference>
<sequence length="197" mass="21612">MTDDSSNSAAAPADIAQAAINNKARPGMNAAGIAHPSVKFMLQHPAHLIALGFGSGLPRVAPGTVGSLWAWLAYLVLALWLSPAQIGWLIAASIPVGWWACTVTAKHMRVADPGHIVWDEVVAMWIVLWLCMPMGFWGQLTCFALFRFFDAVKPQPVKWADRLFKGFGPRGGWGIMWDDLVAAFCTLLVVALWRHFF</sequence>
<proteinExistence type="predicted"/>
<dbReference type="RefSeq" id="WP_080745842.1">
    <property type="nucleotide sequence ID" value="NZ_AWTN01000001.1"/>
</dbReference>
<protein>
    <submittedName>
        <fullName evidence="3">Phosphatidylglycerophosphatase</fullName>
    </submittedName>
</protein>
<evidence type="ECO:0000313" key="4">
    <source>
        <dbReference type="Proteomes" id="UP000029567"/>
    </source>
</evidence>
<gene>
    <name evidence="3" type="ORF">P245_01960</name>
</gene>
<dbReference type="PANTHER" id="PTHR36305:SF1">
    <property type="entry name" value="PHOSPHATIDYLGLYCEROPHOSPHATASE A"/>
    <property type="match status" value="1"/>
</dbReference>
<evidence type="ECO:0000313" key="3">
    <source>
        <dbReference type="EMBL" id="KGH00998.1"/>
    </source>
</evidence>
<dbReference type="GO" id="GO:0006629">
    <property type="term" value="P:lipid metabolic process"/>
    <property type="evidence" value="ECO:0007669"/>
    <property type="project" value="InterPro"/>
</dbReference>
<dbReference type="CDD" id="cd06971">
    <property type="entry name" value="PgpA"/>
    <property type="match status" value="1"/>
</dbReference>
<name>A0A0E3BKX2_9BURK</name>
<evidence type="ECO:0000259" key="2">
    <source>
        <dbReference type="Pfam" id="PF04608"/>
    </source>
</evidence>
<dbReference type="GO" id="GO:0008962">
    <property type="term" value="F:phosphatidylglycerophosphatase activity"/>
    <property type="evidence" value="ECO:0007669"/>
    <property type="project" value="InterPro"/>
</dbReference>
<accession>A0A0E3BKX2</accession>
<feature type="transmembrane region" description="Helical" evidence="1">
    <location>
        <begin position="126"/>
        <end position="149"/>
    </location>
</feature>
<dbReference type="InterPro" id="IPR026037">
    <property type="entry name" value="PgpA"/>
</dbReference>
<feature type="transmembrane region" description="Helical" evidence="1">
    <location>
        <begin position="86"/>
        <end position="105"/>
    </location>
</feature>
<dbReference type="SUPFAM" id="SSF101307">
    <property type="entry name" value="YutG-like"/>
    <property type="match status" value="1"/>
</dbReference>
<dbReference type="Proteomes" id="UP000029567">
    <property type="component" value="Unassembled WGS sequence"/>
</dbReference>
<dbReference type="AlphaFoldDB" id="A0A0E3BKX2"/>
<reference evidence="3 4" key="1">
    <citation type="submission" date="2013-09" db="EMBL/GenBank/DDBJ databases">
        <title>High correlation between genotypes and phenotypes of environmental bacteria Comamonas testosteroni strains.</title>
        <authorList>
            <person name="Liu L."/>
            <person name="Zhu W."/>
            <person name="Xia X."/>
            <person name="Xu B."/>
            <person name="Luo M."/>
            <person name="Wang G."/>
        </authorList>
    </citation>
    <scope>NUCLEOTIDE SEQUENCE [LARGE SCALE GENOMIC DNA]</scope>
    <source>
        <strain evidence="3 4">JL14</strain>
    </source>
</reference>
<dbReference type="InterPro" id="IPR007686">
    <property type="entry name" value="YutG/PgpA"/>
</dbReference>
<keyword evidence="1" id="KW-0812">Transmembrane</keyword>
<dbReference type="InterPro" id="IPR036681">
    <property type="entry name" value="PgpA-like_sf"/>
</dbReference>
<organism evidence="3 4">
    <name type="scientific">Comamonas thiooxydans</name>
    <dbReference type="NCBI Taxonomy" id="363952"/>
    <lineage>
        <taxon>Bacteria</taxon>
        <taxon>Pseudomonadati</taxon>
        <taxon>Pseudomonadota</taxon>
        <taxon>Betaproteobacteria</taxon>
        <taxon>Burkholderiales</taxon>
        <taxon>Comamonadaceae</taxon>
        <taxon>Comamonas</taxon>
    </lineage>
</organism>
<keyword evidence="1" id="KW-0472">Membrane</keyword>
<keyword evidence="1" id="KW-1133">Transmembrane helix</keyword>
<feature type="transmembrane region" description="Helical" evidence="1">
    <location>
        <begin position="173"/>
        <end position="193"/>
    </location>
</feature>
<feature type="domain" description="YutG/PgpA" evidence="2">
    <location>
        <begin position="49"/>
        <end position="192"/>
    </location>
</feature>
<comment type="caution">
    <text evidence="3">The sequence shown here is derived from an EMBL/GenBank/DDBJ whole genome shotgun (WGS) entry which is preliminary data.</text>
</comment>
<evidence type="ECO:0000256" key="1">
    <source>
        <dbReference type="SAM" id="Phobius"/>
    </source>
</evidence>